<gene>
    <name evidence="6" type="ORF">ONB1V03_LOCUS19718</name>
</gene>
<keyword evidence="1 3" id="KW-0479">Metal-binding</keyword>
<dbReference type="OrthoDB" id="273771at2759"/>
<dbReference type="EMBL" id="OC945974">
    <property type="protein sequence ID" value="CAD7663158.1"/>
    <property type="molecule type" value="Genomic_DNA"/>
</dbReference>
<feature type="coiled-coil region" evidence="4">
    <location>
        <begin position="142"/>
        <end position="185"/>
    </location>
</feature>
<dbReference type="GO" id="GO:0043161">
    <property type="term" value="P:proteasome-mediated ubiquitin-dependent protein catabolic process"/>
    <property type="evidence" value="ECO:0007669"/>
    <property type="project" value="TreeGrafter"/>
</dbReference>
<dbReference type="PANTHER" id="PTHR44080">
    <property type="entry name" value="E3 UBIQUITIN-PROTEIN LIGASE COP1"/>
    <property type="match status" value="1"/>
</dbReference>
<keyword evidence="1 3" id="KW-0863">Zinc-finger</keyword>
<dbReference type="Proteomes" id="UP000728032">
    <property type="component" value="Unassembled WGS sequence"/>
</dbReference>
<reference evidence="6" key="1">
    <citation type="submission" date="2020-11" db="EMBL/GenBank/DDBJ databases">
        <authorList>
            <person name="Tran Van P."/>
        </authorList>
    </citation>
    <scope>NUCLEOTIDE SEQUENCE</scope>
</reference>
<dbReference type="PROSITE" id="PS50089">
    <property type="entry name" value="ZF_RING_2"/>
    <property type="match status" value="1"/>
</dbReference>
<evidence type="ECO:0000256" key="2">
    <source>
        <dbReference type="ARBA" id="ARBA00022833"/>
    </source>
</evidence>
<evidence type="ECO:0000259" key="5">
    <source>
        <dbReference type="PROSITE" id="PS50089"/>
    </source>
</evidence>
<dbReference type="GO" id="GO:0008270">
    <property type="term" value="F:zinc ion binding"/>
    <property type="evidence" value="ECO:0007669"/>
    <property type="project" value="UniProtKB-KW"/>
</dbReference>
<name>A0A7R9QZ36_9ACAR</name>
<dbReference type="CDD" id="cd16504">
    <property type="entry name" value="RING-HC_COP1"/>
    <property type="match status" value="1"/>
</dbReference>
<accession>A0A7R9QZ36</accession>
<keyword evidence="4" id="KW-0175">Coiled coil</keyword>
<dbReference type="InterPro" id="IPR013083">
    <property type="entry name" value="Znf_RING/FYVE/PHD"/>
</dbReference>
<organism evidence="6">
    <name type="scientific">Oppiella nova</name>
    <dbReference type="NCBI Taxonomy" id="334625"/>
    <lineage>
        <taxon>Eukaryota</taxon>
        <taxon>Metazoa</taxon>
        <taxon>Ecdysozoa</taxon>
        <taxon>Arthropoda</taxon>
        <taxon>Chelicerata</taxon>
        <taxon>Arachnida</taxon>
        <taxon>Acari</taxon>
        <taxon>Acariformes</taxon>
        <taxon>Sarcoptiformes</taxon>
        <taxon>Oribatida</taxon>
        <taxon>Brachypylina</taxon>
        <taxon>Oppioidea</taxon>
        <taxon>Oppiidae</taxon>
        <taxon>Oppiella</taxon>
    </lineage>
</organism>
<dbReference type="SUPFAM" id="SSF57850">
    <property type="entry name" value="RING/U-box"/>
    <property type="match status" value="1"/>
</dbReference>
<evidence type="ECO:0000313" key="6">
    <source>
        <dbReference type="EMBL" id="CAD7663158.1"/>
    </source>
</evidence>
<feature type="domain" description="RING-type" evidence="5">
    <location>
        <begin position="32"/>
        <end position="81"/>
    </location>
</feature>
<keyword evidence="7" id="KW-1185">Reference proteome</keyword>
<dbReference type="InterPro" id="IPR001841">
    <property type="entry name" value="Znf_RING"/>
</dbReference>
<evidence type="ECO:0000256" key="3">
    <source>
        <dbReference type="PROSITE-ProRule" id="PRU00175"/>
    </source>
</evidence>
<sequence>MMSATMKRKRPQPLVLNCVSGSFEDKSNDFLCPICFEIIEEANVTKCGHTFCLISRAISSMVSYKCISMSLERSNRCPKCNFVVEQVFPNFLLNELITKHHKLVLQKKIDSGKNNPREMTELQELLIHKSDQLDLSDINLLLESLAQRKRLLEASCKAIENDLLKDFLAQVRNHKQEQLDQLTRE</sequence>
<evidence type="ECO:0000256" key="4">
    <source>
        <dbReference type="SAM" id="Coils"/>
    </source>
</evidence>
<evidence type="ECO:0000256" key="1">
    <source>
        <dbReference type="ARBA" id="ARBA00022771"/>
    </source>
</evidence>
<dbReference type="GO" id="GO:0061630">
    <property type="term" value="F:ubiquitin protein ligase activity"/>
    <property type="evidence" value="ECO:0007669"/>
    <property type="project" value="InterPro"/>
</dbReference>
<feature type="non-terminal residue" evidence="6">
    <location>
        <position position="1"/>
    </location>
</feature>
<dbReference type="EMBL" id="CAJPVJ010031149">
    <property type="protein sequence ID" value="CAG2180295.1"/>
    <property type="molecule type" value="Genomic_DNA"/>
</dbReference>
<dbReference type="Pfam" id="PF13923">
    <property type="entry name" value="zf-C3HC4_2"/>
    <property type="match status" value="1"/>
</dbReference>
<keyword evidence="2" id="KW-0862">Zinc</keyword>
<proteinExistence type="predicted"/>
<dbReference type="Gene3D" id="3.30.40.10">
    <property type="entry name" value="Zinc/RING finger domain, C3HC4 (zinc finger)"/>
    <property type="match status" value="1"/>
</dbReference>
<protein>
    <recommendedName>
        <fullName evidence="5">RING-type domain-containing protein</fullName>
    </recommendedName>
</protein>
<dbReference type="AlphaFoldDB" id="A0A7R9QZ36"/>
<dbReference type="PANTHER" id="PTHR44080:SF1">
    <property type="entry name" value="E3 UBIQUITIN-PROTEIN LIGASE COP1"/>
    <property type="match status" value="1"/>
</dbReference>
<dbReference type="InterPro" id="IPR042755">
    <property type="entry name" value="COP1"/>
</dbReference>
<evidence type="ECO:0000313" key="7">
    <source>
        <dbReference type="Proteomes" id="UP000728032"/>
    </source>
</evidence>